<comment type="caution">
    <text evidence="1">The sequence shown here is derived from an EMBL/GenBank/DDBJ whole genome shotgun (WGS) entry which is preliminary data.</text>
</comment>
<accession>A0A9X6VCX3</accession>
<gene>
    <name evidence="1" type="ORF">CN398_10685</name>
</gene>
<organism evidence="1 2">
    <name type="scientific">Bacillus thuringiensis</name>
    <dbReference type="NCBI Taxonomy" id="1428"/>
    <lineage>
        <taxon>Bacteria</taxon>
        <taxon>Bacillati</taxon>
        <taxon>Bacillota</taxon>
        <taxon>Bacilli</taxon>
        <taxon>Bacillales</taxon>
        <taxon>Bacillaceae</taxon>
        <taxon>Bacillus</taxon>
        <taxon>Bacillus cereus group</taxon>
    </lineage>
</organism>
<dbReference type="Proteomes" id="UP000220397">
    <property type="component" value="Unassembled WGS sequence"/>
</dbReference>
<name>A0A9X6VCX3_BACTU</name>
<dbReference type="AlphaFoldDB" id="A0A9X6VCX3"/>
<evidence type="ECO:0000313" key="1">
    <source>
        <dbReference type="EMBL" id="PFB08172.1"/>
    </source>
</evidence>
<evidence type="ECO:0000313" key="2">
    <source>
        <dbReference type="Proteomes" id="UP000220397"/>
    </source>
</evidence>
<protein>
    <recommendedName>
        <fullName evidence="3">DUF3139 domain-containing protein</fullName>
    </recommendedName>
</protein>
<proteinExistence type="predicted"/>
<evidence type="ECO:0008006" key="3">
    <source>
        <dbReference type="Google" id="ProtNLM"/>
    </source>
</evidence>
<dbReference type="EMBL" id="NTUS01000026">
    <property type="protein sequence ID" value="PFB08172.1"/>
    <property type="molecule type" value="Genomic_DNA"/>
</dbReference>
<dbReference type="RefSeq" id="WP_098368980.1">
    <property type="nucleotide sequence ID" value="NZ_JARSYC010000030.1"/>
</dbReference>
<sequence>MLEKKDIIWGALTLVLLVLLFVCLGVQDYYSPKQVYRIEYIDIDNKKQIVYSCNFDKEDGSITYKEVNSSEYKTISGHFEIKPYKRLTYKEMEKYEFPKDN</sequence>
<reference evidence="1 2" key="1">
    <citation type="submission" date="2017-09" db="EMBL/GenBank/DDBJ databases">
        <title>Large-scale bioinformatics analysis of Bacillus genomes uncovers conserved roles of natural products in bacterial physiology.</title>
        <authorList>
            <consortium name="Agbiome Team Llc"/>
            <person name="Bleich R.M."/>
            <person name="Kirk G.J."/>
            <person name="Santa Maria K.C."/>
            <person name="Allen S.E."/>
            <person name="Farag S."/>
            <person name="Shank E.A."/>
            <person name="Bowers A."/>
        </authorList>
    </citation>
    <scope>NUCLEOTIDE SEQUENCE [LARGE SCALE GENOMIC DNA]</scope>
    <source>
        <strain evidence="1 2">AFS015413</strain>
    </source>
</reference>